<dbReference type="KEGG" id="cama:F384_09600"/>
<feature type="transmembrane region" description="Helical" evidence="1">
    <location>
        <begin position="186"/>
        <end position="203"/>
    </location>
</feature>
<dbReference type="GO" id="GO:0016747">
    <property type="term" value="F:acyltransferase activity, transferring groups other than amino-acyl groups"/>
    <property type="evidence" value="ECO:0007669"/>
    <property type="project" value="InterPro"/>
</dbReference>
<dbReference type="InterPro" id="IPR050879">
    <property type="entry name" value="Acyltransferase_3"/>
</dbReference>
<feature type="transmembrane region" description="Helical" evidence="1">
    <location>
        <begin position="291"/>
        <end position="311"/>
    </location>
</feature>
<feature type="transmembrane region" description="Helical" evidence="1">
    <location>
        <begin position="42"/>
        <end position="61"/>
    </location>
</feature>
<dbReference type="PATRIC" id="fig|1261127.3.peg.1999"/>
<feature type="transmembrane region" description="Helical" evidence="1">
    <location>
        <begin position="212"/>
        <end position="228"/>
    </location>
</feature>
<dbReference type="HOGENOM" id="CLU_005679_2_0_6"/>
<evidence type="ECO:0000313" key="4">
    <source>
        <dbReference type="Proteomes" id="UP000034085"/>
    </source>
</evidence>
<feature type="domain" description="Acyltransferase 3" evidence="2">
    <location>
        <begin position="3"/>
        <end position="306"/>
    </location>
</feature>
<dbReference type="PANTHER" id="PTHR23028">
    <property type="entry name" value="ACETYLTRANSFERASE"/>
    <property type="match status" value="1"/>
</dbReference>
<dbReference type="EMBL" id="CP011132">
    <property type="protein sequence ID" value="AKE58891.1"/>
    <property type="molecule type" value="Genomic_DNA"/>
</dbReference>
<dbReference type="AlphaFoldDB" id="A0A0F6TUN4"/>
<organism evidence="3 4">
    <name type="scientific">Citrobacter amalonaticus Y19</name>
    <dbReference type="NCBI Taxonomy" id="1261127"/>
    <lineage>
        <taxon>Bacteria</taxon>
        <taxon>Pseudomonadati</taxon>
        <taxon>Pseudomonadota</taxon>
        <taxon>Gammaproteobacteria</taxon>
        <taxon>Enterobacterales</taxon>
        <taxon>Enterobacteriaceae</taxon>
        <taxon>Citrobacter</taxon>
    </lineage>
</organism>
<keyword evidence="1" id="KW-0812">Transmembrane</keyword>
<feature type="transmembrane region" description="Helical" evidence="1">
    <location>
        <begin position="133"/>
        <end position="153"/>
    </location>
</feature>
<feature type="transmembrane region" description="Helical" evidence="1">
    <location>
        <begin position="234"/>
        <end position="251"/>
    </location>
</feature>
<feature type="transmembrane region" description="Helical" evidence="1">
    <location>
        <begin position="7"/>
        <end position="22"/>
    </location>
</feature>
<dbReference type="GO" id="GO:0000271">
    <property type="term" value="P:polysaccharide biosynthetic process"/>
    <property type="evidence" value="ECO:0007669"/>
    <property type="project" value="TreeGrafter"/>
</dbReference>
<dbReference type="Pfam" id="PF01757">
    <property type="entry name" value="Acyl_transf_3"/>
    <property type="match status" value="1"/>
</dbReference>
<name>A0A0F6TUN4_CITAM</name>
<gene>
    <name evidence="3" type="ORF">F384_09600</name>
</gene>
<dbReference type="OrthoDB" id="9767863at2"/>
<feature type="transmembrane region" description="Helical" evidence="1">
    <location>
        <begin position="82"/>
        <end position="101"/>
    </location>
</feature>
<sequence>MIRSLQALRFYAAIAIVIYHACRQYPLHTGYAYLDFFLREKLAFGVDIFFVISGFVIYHSFCATKKTFYDFLFDRAIRIVPMYWISTLIFSLILLINHSLYPISEVNIYTFIQSILFIPVKNLQGSYLPIHSVGWTLNFEVVFYVLFSISIVITRKWTGLLTSFFVVCLFVISGYIPSLIFYHNEIMFEFALGMLIAFLRLTYVREIRLNKIYIYFILCVCLFVMYFGDIPNRFVFWGIPSFIMVLTLVFFDNQFKVSSFMMLLGASSYSLYLLHRIVISLMIWSFGMSPYTELLVISSVLLSVIISLYSFNDLPPRLDTTLS</sequence>
<keyword evidence="1" id="KW-0472">Membrane</keyword>
<dbReference type="PANTHER" id="PTHR23028:SF131">
    <property type="entry name" value="BLR2367 PROTEIN"/>
    <property type="match status" value="1"/>
</dbReference>
<feature type="transmembrane region" description="Helical" evidence="1">
    <location>
        <begin position="160"/>
        <end position="180"/>
    </location>
</feature>
<dbReference type="Proteomes" id="UP000034085">
    <property type="component" value="Chromosome"/>
</dbReference>
<evidence type="ECO:0000313" key="3">
    <source>
        <dbReference type="EMBL" id="AKE58891.1"/>
    </source>
</evidence>
<dbReference type="GO" id="GO:0016020">
    <property type="term" value="C:membrane"/>
    <property type="evidence" value="ECO:0007669"/>
    <property type="project" value="TreeGrafter"/>
</dbReference>
<protein>
    <recommendedName>
        <fullName evidence="2">Acyltransferase 3 domain-containing protein</fullName>
    </recommendedName>
</protein>
<keyword evidence="1" id="KW-1133">Transmembrane helix</keyword>
<proteinExistence type="predicted"/>
<feature type="transmembrane region" description="Helical" evidence="1">
    <location>
        <begin position="263"/>
        <end position="285"/>
    </location>
</feature>
<reference evidence="3 4" key="1">
    <citation type="journal article" date="2013" name="Appl. Microbiol. Biotechnol.">
        <title>Glycerol assimilation and production of 1,3-propanediol by Citrobacter amalonaticus Y19.</title>
        <authorList>
            <person name="Ainala S.K."/>
            <person name="Ashok S."/>
            <person name="Ko Y."/>
            <person name="Park S."/>
        </authorList>
    </citation>
    <scope>NUCLEOTIDE SEQUENCE [LARGE SCALE GENOMIC DNA]</scope>
    <source>
        <strain evidence="3 4">Y19</strain>
    </source>
</reference>
<evidence type="ECO:0000259" key="2">
    <source>
        <dbReference type="Pfam" id="PF01757"/>
    </source>
</evidence>
<dbReference type="RefSeq" id="WP_046481270.1">
    <property type="nucleotide sequence ID" value="NZ_CP011132.1"/>
</dbReference>
<dbReference type="InterPro" id="IPR002656">
    <property type="entry name" value="Acyl_transf_3_dom"/>
</dbReference>
<accession>A0A0F6TUN4</accession>
<evidence type="ECO:0000256" key="1">
    <source>
        <dbReference type="SAM" id="Phobius"/>
    </source>
</evidence>